<feature type="transmembrane region" description="Helical" evidence="7">
    <location>
        <begin position="831"/>
        <end position="854"/>
    </location>
</feature>
<evidence type="ECO:0000256" key="4">
    <source>
        <dbReference type="ARBA" id="ARBA00022989"/>
    </source>
</evidence>
<dbReference type="InterPro" id="IPR003838">
    <property type="entry name" value="ABC3_permease_C"/>
</dbReference>
<evidence type="ECO:0000256" key="7">
    <source>
        <dbReference type="SAM" id="Phobius"/>
    </source>
</evidence>
<feature type="transmembrane region" description="Helical" evidence="7">
    <location>
        <begin position="359"/>
        <end position="380"/>
    </location>
</feature>
<dbReference type="PANTHER" id="PTHR30572">
    <property type="entry name" value="MEMBRANE COMPONENT OF TRANSPORTER-RELATED"/>
    <property type="match status" value="1"/>
</dbReference>
<evidence type="ECO:0000313" key="11">
    <source>
        <dbReference type="Proteomes" id="UP001250214"/>
    </source>
</evidence>
<dbReference type="Proteomes" id="UP001250214">
    <property type="component" value="Unassembled WGS sequence"/>
</dbReference>
<feature type="transmembrane region" description="Helical" evidence="7">
    <location>
        <begin position="743"/>
        <end position="771"/>
    </location>
</feature>
<proteinExistence type="inferred from homology"/>
<dbReference type="InterPro" id="IPR025857">
    <property type="entry name" value="MacB_PCD"/>
</dbReference>
<name>A0ABU2H226_9ACTN</name>
<comment type="subcellular location">
    <subcellularLocation>
        <location evidence="1">Cell membrane</location>
        <topology evidence="1">Multi-pass membrane protein</topology>
    </subcellularLocation>
</comment>
<gene>
    <name evidence="10" type="ORF">RIF23_01250</name>
</gene>
<organism evidence="10 11">
    <name type="scientific">Lipingzhangella rawalii</name>
    <dbReference type="NCBI Taxonomy" id="2055835"/>
    <lineage>
        <taxon>Bacteria</taxon>
        <taxon>Bacillati</taxon>
        <taxon>Actinomycetota</taxon>
        <taxon>Actinomycetes</taxon>
        <taxon>Streptosporangiales</taxon>
        <taxon>Nocardiopsidaceae</taxon>
        <taxon>Lipingzhangella</taxon>
    </lineage>
</organism>
<keyword evidence="4 7" id="KW-1133">Transmembrane helix</keyword>
<evidence type="ECO:0000256" key="5">
    <source>
        <dbReference type="ARBA" id="ARBA00023136"/>
    </source>
</evidence>
<feature type="domain" description="ABC3 transporter permease C-terminal" evidence="8">
    <location>
        <begin position="750"/>
        <end position="863"/>
    </location>
</feature>
<feature type="transmembrane region" description="Helical" evidence="7">
    <location>
        <begin position="792"/>
        <end position="819"/>
    </location>
</feature>
<sequence length="871" mass="89564">MLRTTLAGLRLHKGRLVTTVLAIALGVLFVSGTLVFTDSLRTGFEDTTMGATDRLASVVLPDTENWDPQSEEEPRLTPTLRDDIADLPEVGAATGIISGDAPLLDQDGQALGQVPTAGLSVTEDTRYSPETGTLPSAADEVALATTTAEQTGFDVGDTVEVLDPEGQAHAFTVTGLIDVSIGDPYLIRGAVAFTESTAVTMTGHTDYSEINVRAAADTPDAEVTTAVEDAVGGPGVEVLSGTEMGERLAESGGADAATMNMALLLFALVSVAVAGLVVYNTFAILLAQRQRELALLRCVGAHRGQVLRGVLLEAFIVGLTGATLGVLGGIGVGYVGFYLGGDSFGAAVSASSLTVSPVAIGAGLSVGLVTTMAAALVPALRATRVSPLAALRSSAVAHGLERRAGWLRSGAGLLLGLVSATMLWLALGSQGGQTAMLLVTLAGMVAFLAVVVLGPLLVRGAIAGAEVPIRRLGVASRLAVDNAGRSPKRAATAMLALTVGATLITGYAVINASVERTLLNQLDEQFPADYTITQQFDLSSPEQANEPGDGETNHTDTDTATATAVDAAEGVAPAVVSALEDAPEVDTVFSELRATAPGLEAGQRIPVSAYLGATVGTDLTAEVEAGELTDLGPGRAVISEDHAGSHTVGDTVQLDTERGETELEIVAVVGDMQQLWGLTMAPDQFTEEFPSVTEATAVNVRADPDADPADVRDVVYEAAEDPTLQVTSTAEARSEFTEILDTAFLAVAAMLGLSVLIAVFGIANTMALSVLERSRESALLRALGLSRSQLRRMLVVEAVLLCVIGSGIGIGLGVLFGWAAGAVTLPSMLTVIPWSQIAMFLGIAVLAGIIAAILPSRRASRTSVTSALARE</sequence>
<feature type="domain" description="MacB-like periplasmic core" evidence="9">
    <location>
        <begin position="17"/>
        <end position="229"/>
    </location>
</feature>
<comment type="similarity">
    <text evidence="6">Belongs to the ABC-4 integral membrane protein family.</text>
</comment>
<dbReference type="EMBL" id="JAVLVT010000001">
    <property type="protein sequence ID" value="MDS1268914.1"/>
    <property type="molecule type" value="Genomic_DNA"/>
</dbReference>
<feature type="domain" description="ABC3 transporter permease C-terminal" evidence="8">
    <location>
        <begin position="265"/>
        <end position="387"/>
    </location>
</feature>
<dbReference type="PANTHER" id="PTHR30572:SF4">
    <property type="entry name" value="ABC TRANSPORTER PERMEASE YTRF"/>
    <property type="match status" value="1"/>
</dbReference>
<keyword evidence="5 7" id="KW-0472">Membrane</keyword>
<dbReference type="Pfam" id="PF02687">
    <property type="entry name" value="FtsX"/>
    <property type="match status" value="2"/>
</dbReference>
<comment type="caution">
    <text evidence="10">The sequence shown here is derived from an EMBL/GenBank/DDBJ whole genome shotgun (WGS) entry which is preliminary data.</text>
</comment>
<feature type="domain" description="MacB-like periplasmic core" evidence="9">
    <location>
        <begin position="491"/>
        <end position="713"/>
    </location>
</feature>
<feature type="transmembrane region" description="Helical" evidence="7">
    <location>
        <begin position="261"/>
        <end position="287"/>
    </location>
</feature>
<feature type="transmembrane region" description="Helical" evidence="7">
    <location>
        <begin position="490"/>
        <end position="510"/>
    </location>
</feature>
<keyword evidence="11" id="KW-1185">Reference proteome</keyword>
<dbReference type="InterPro" id="IPR050250">
    <property type="entry name" value="Macrolide_Exporter_MacB"/>
</dbReference>
<evidence type="ECO:0000256" key="3">
    <source>
        <dbReference type="ARBA" id="ARBA00022692"/>
    </source>
</evidence>
<feature type="transmembrane region" description="Helical" evidence="7">
    <location>
        <begin position="16"/>
        <end position="36"/>
    </location>
</feature>
<evidence type="ECO:0000259" key="9">
    <source>
        <dbReference type="Pfam" id="PF12704"/>
    </source>
</evidence>
<evidence type="ECO:0000313" key="10">
    <source>
        <dbReference type="EMBL" id="MDS1268914.1"/>
    </source>
</evidence>
<evidence type="ECO:0000256" key="6">
    <source>
        <dbReference type="ARBA" id="ARBA00038076"/>
    </source>
</evidence>
<reference evidence="11" key="1">
    <citation type="submission" date="2023-07" db="EMBL/GenBank/DDBJ databases">
        <title>Novel species in the genus Lipingzhangella isolated from Sambhar Salt Lake.</title>
        <authorList>
            <person name="Jiya N."/>
            <person name="Kajale S."/>
            <person name="Sharma A."/>
        </authorList>
    </citation>
    <scope>NUCLEOTIDE SEQUENCE [LARGE SCALE GENOMIC DNA]</scope>
    <source>
        <strain evidence="11">LS1_29</strain>
    </source>
</reference>
<feature type="transmembrane region" description="Helical" evidence="7">
    <location>
        <begin position="411"/>
        <end position="429"/>
    </location>
</feature>
<feature type="transmembrane region" description="Helical" evidence="7">
    <location>
        <begin position="435"/>
        <end position="458"/>
    </location>
</feature>
<feature type="transmembrane region" description="Helical" evidence="7">
    <location>
        <begin position="310"/>
        <end position="339"/>
    </location>
</feature>
<evidence type="ECO:0000256" key="2">
    <source>
        <dbReference type="ARBA" id="ARBA00022475"/>
    </source>
</evidence>
<keyword evidence="2" id="KW-1003">Cell membrane</keyword>
<keyword evidence="3 7" id="KW-0812">Transmembrane</keyword>
<protein>
    <submittedName>
        <fullName evidence="10">FtsX-like permease family protein</fullName>
    </submittedName>
</protein>
<dbReference type="Pfam" id="PF12704">
    <property type="entry name" value="MacB_PCD"/>
    <property type="match status" value="2"/>
</dbReference>
<evidence type="ECO:0000256" key="1">
    <source>
        <dbReference type="ARBA" id="ARBA00004651"/>
    </source>
</evidence>
<dbReference type="RefSeq" id="WP_310910422.1">
    <property type="nucleotide sequence ID" value="NZ_JAVLVT010000001.1"/>
</dbReference>
<evidence type="ECO:0000259" key="8">
    <source>
        <dbReference type="Pfam" id="PF02687"/>
    </source>
</evidence>
<accession>A0ABU2H226</accession>